<reference evidence="2" key="2">
    <citation type="submission" date="2010-07" db="EMBL/GenBank/DDBJ databases">
        <authorList>
            <consortium name="The Broad Institute Genome Sequencing Platform"/>
            <consortium name="Broad Institute Genome Sequencing Center for Infectious Disease"/>
            <person name="Ma L.-J."/>
            <person name="Dead R."/>
            <person name="Young S."/>
            <person name="Zeng Q."/>
            <person name="Koehrsen M."/>
            <person name="Alvarado L."/>
            <person name="Berlin A."/>
            <person name="Chapman S.B."/>
            <person name="Chen Z."/>
            <person name="Freedman E."/>
            <person name="Gellesch M."/>
            <person name="Goldberg J."/>
            <person name="Griggs A."/>
            <person name="Gujja S."/>
            <person name="Heilman E.R."/>
            <person name="Heiman D."/>
            <person name="Hepburn T."/>
            <person name="Howarth C."/>
            <person name="Jen D."/>
            <person name="Larson L."/>
            <person name="Mehta T."/>
            <person name="Neiman D."/>
            <person name="Pearson M."/>
            <person name="Roberts A."/>
            <person name="Saif S."/>
            <person name="Shea T."/>
            <person name="Shenoy N."/>
            <person name="Sisk P."/>
            <person name="Stolte C."/>
            <person name="Sykes S."/>
            <person name="Walk T."/>
            <person name="White J."/>
            <person name="Yandava C."/>
            <person name="Haas B."/>
            <person name="Nusbaum C."/>
            <person name="Birren B."/>
        </authorList>
    </citation>
    <scope>NUCLEOTIDE SEQUENCE</scope>
    <source>
        <strain evidence="2">R3-111a-1</strain>
    </source>
</reference>
<dbReference type="RefSeq" id="XP_009222217.1">
    <property type="nucleotide sequence ID" value="XM_009223953.1"/>
</dbReference>
<dbReference type="HOGENOM" id="CLU_2904314_0_0_1"/>
<dbReference type="VEuPathDB" id="FungiDB:GGTG_06139"/>
<reference evidence="2" key="3">
    <citation type="submission" date="2010-09" db="EMBL/GenBank/DDBJ databases">
        <title>Annotation of Gaeumannomyces graminis var. tritici R3-111a-1.</title>
        <authorList>
            <consortium name="The Broad Institute Genome Sequencing Platform"/>
            <person name="Ma L.-J."/>
            <person name="Dead R."/>
            <person name="Young S.K."/>
            <person name="Zeng Q."/>
            <person name="Gargeya S."/>
            <person name="Fitzgerald M."/>
            <person name="Haas B."/>
            <person name="Abouelleil A."/>
            <person name="Alvarado L."/>
            <person name="Arachchi H.M."/>
            <person name="Berlin A."/>
            <person name="Brown A."/>
            <person name="Chapman S.B."/>
            <person name="Chen Z."/>
            <person name="Dunbar C."/>
            <person name="Freedman E."/>
            <person name="Gearin G."/>
            <person name="Gellesch M."/>
            <person name="Goldberg J."/>
            <person name="Griggs A."/>
            <person name="Gujja S."/>
            <person name="Heiman D."/>
            <person name="Howarth C."/>
            <person name="Larson L."/>
            <person name="Lui A."/>
            <person name="MacDonald P.J.P."/>
            <person name="Mehta T."/>
            <person name="Montmayeur A."/>
            <person name="Murphy C."/>
            <person name="Neiman D."/>
            <person name="Pearson M."/>
            <person name="Priest M."/>
            <person name="Roberts A."/>
            <person name="Saif S."/>
            <person name="Shea T."/>
            <person name="Shenoy N."/>
            <person name="Sisk P."/>
            <person name="Stolte C."/>
            <person name="Sykes S."/>
            <person name="Yandava C."/>
            <person name="Wortman J."/>
            <person name="Nusbaum C."/>
            <person name="Birren B."/>
        </authorList>
    </citation>
    <scope>NUCLEOTIDE SEQUENCE</scope>
    <source>
        <strain evidence="2">R3-111a-1</strain>
    </source>
</reference>
<reference evidence="3" key="4">
    <citation type="journal article" date="2015" name="G3 (Bethesda)">
        <title>Genome sequences of three phytopathogenic species of the Magnaporthaceae family of fungi.</title>
        <authorList>
            <person name="Okagaki L.H."/>
            <person name="Nunes C.C."/>
            <person name="Sailsbery J."/>
            <person name="Clay B."/>
            <person name="Brown D."/>
            <person name="John T."/>
            <person name="Oh Y."/>
            <person name="Young N."/>
            <person name="Fitzgerald M."/>
            <person name="Haas B.J."/>
            <person name="Zeng Q."/>
            <person name="Young S."/>
            <person name="Adiconis X."/>
            <person name="Fan L."/>
            <person name="Levin J.Z."/>
            <person name="Mitchell T.K."/>
            <person name="Okubara P.A."/>
            <person name="Farman M.L."/>
            <person name="Kohn L.M."/>
            <person name="Birren B."/>
            <person name="Ma L.-J."/>
            <person name="Dean R.A."/>
        </authorList>
    </citation>
    <scope>NUCLEOTIDE SEQUENCE</scope>
    <source>
        <strain evidence="3">R3-111a-1</strain>
    </source>
</reference>
<evidence type="ECO:0000313" key="2">
    <source>
        <dbReference type="EMBL" id="EJT76217.1"/>
    </source>
</evidence>
<gene>
    <name evidence="3" type="primary">20346597</name>
    <name evidence="2" type="ORF">GGTG_06139</name>
</gene>
<reference evidence="4" key="1">
    <citation type="submission" date="2010-07" db="EMBL/GenBank/DDBJ databases">
        <title>The genome sequence of Gaeumannomyces graminis var. tritici strain R3-111a-1.</title>
        <authorList>
            <consortium name="The Broad Institute Genome Sequencing Platform"/>
            <person name="Ma L.-J."/>
            <person name="Dead R."/>
            <person name="Young S."/>
            <person name="Zeng Q."/>
            <person name="Koehrsen M."/>
            <person name="Alvarado L."/>
            <person name="Berlin A."/>
            <person name="Chapman S.B."/>
            <person name="Chen Z."/>
            <person name="Freedman E."/>
            <person name="Gellesch M."/>
            <person name="Goldberg J."/>
            <person name="Griggs A."/>
            <person name="Gujja S."/>
            <person name="Heilman E.R."/>
            <person name="Heiman D."/>
            <person name="Hepburn T."/>
            <person name="Howarth C."/>
            <person name="Jen D."/>
            <person name="Larson L."/>
            <person name="Mehta T."/>
            <person name="Neiman D."/>
            <person name="Pearson M."/>
            <person name="Roberts A."/>
            <person name="Saif S."/>
            <person name="Shea T."/>
            <person name="Shenoy N."/>
            <person name="Sisk P."/>
            <person name="Stolte C."/>
            <person name="Sykes S."/>
            <person name="Walk T."/>
            <person name="White J."/>
            <person name="Yandava C."/>
            <person name="Haas B."/>
            <person name="Nusbaum C."/>
            <person name="Birren B."/>
        </authorList>
    </citation>
    <scope>NUCLEOTIDE SEQUENCE [LARGE SCALE GENOMIC DNA]</scope>
    <source>
        <strain evidence="4">R3-111a-1</strain>
    </source>
</reference>
<proteinExistence type="predicted"/>
<reference evidence="3" key="5">
    <citation type="submission" date="2018-04" db="UniProtKB">
        <authorList>
            <consortium name="EnsemblFungi"/>
        </authorList>
    </citation>
    <scope>IDENTIFICATION</scope>
    <source>
        <strain evidence="3">R3-111a-1</strain>
    </source>
</reference>
<organism evidence="2">
    <name type="scientific">Gaeumannomyces tritici (strain R3-111a-1)</name>
    <name type="common">Wheat and barley take-all root rot fungus</name>
    <name type="synonym">Gaeumannomyces graminis var. tritici</name>
    <dbReference type="NCBI Taxonomy" id="644352"/>
    <lineage>
        <taxon>Eukaryota</taxon>
        <taxon>Fungi</taxon>
        <taxon>Dikarya</taxon>
        <taxon>Ascomycota</taxon>
        <taxon>Pezizomycotina</taxon>
        <taxon>Sordariomycetes</taxon>
        <taxon>Sordariomycetidae</taxon>
        <taxon>Magnaporthales</taxon>
        <taxon>Magnaporthaceae</taxon>
        <taxon>Gaeumannomyces</taxon>
    </lineage>
</organism>
<dbReference type="Proteomes" id="UP000006039">
    <property type="component" value="Unassembled WGS sequence"/>
</dbReference>
<keyword evidence="4" id="KW-1185">Reference proteome</keyword>
<name>J3NXY4_GAET3</name>
<dbReference type="AlphaFoldDB" id="J3NXY4"/>
<accession>J3NXY4</accession>
<evidence type="ECO:0000313" key="4">
    <source>
        <dbReference type="Proteomes" id="UP000006039"/>
    </source>
</evidence>
<dbReference type="EnsemblFungi" id="EJT76217">
    <property type="protein sequence ID" value="EJT76217"/>
    <property type="gene ID" value="GGTG_06139"/>
</dbReference>
<dbReference type="EMBL" id="GL385397">
    <property type="protein sequence ID" value="EJT76217.1"/>
    <property type="molecule type" value="Genomic_DNA"/>
</dbReference>
<evidence type="ECO:0000313" key="3">
    <source>
        <dbReference type="EnsemblFungi" id="EJT76217"/>
    </source>
</evidence>
<protein>
    <submittedName>
        <fullName evidence="2 3">Uncharacterized protein</fullName>
    </submittedName>
</protein>
<feature type="region of interest" description="Disordered" evidence="1">
    <location>
        <begin position="1"/>
        <end position="20"/>
    </location>
</feature>
<evidence type="ECO:0000256" key="1">
    <source>
        <dbReference type="SAM" id="MobiDB-lite"/>
    </source>
</evidence>
<dbReference type="GeneID" id="20346597"/>
<sequence length="62" mass="6980">MGQRRQHGSTSRGRQGEHPYFSTRLLLDARPANNCTFGPGTWGTCKDQPRRISILHDLTIAD</sequence>